<dbReference type="OrthoDB" id="9814760at2"/>
<sequence length="315" mass="35053">MKRGIIVLLSLSVVVTAAYFSASKWAIRHETIMFNDPTRNERPVAVDVAVRRDKEMQADAGMITLPVAILNHGNTVKFTEYSFLANVFAARGYLAISIQNDIPSDGPMVTKVGELYVGRLPQYQRGITNIKFAIDQMKKIQPNADYSKLTMVGHSNGGDIAMYFAKQYPDEIKKVVTLDNLRVPFITDGKFKILSFRSHDPQFKTDPGVVPDEQECEKAGITVVNTNFQHNDMRDTGPEQAKDSIEAKLDKFLAETDADAEIAPVDTRSAPPKILEPGPVSLYVPVDKAQSFTDKVKEALRLKKTTERESSRATN</sequence>
<dbReference type="Pfam" id="PF00561">
    <property type="entry name" value="Abhydrolase_1"/>
    <property type="match status" value="1"/>
</dbReference>
<name>A0A109JDA3_9BRAD</name>
<dbReference type="Proteomes" id="UP000057737">
    <property type="component" value="Unassembled WGS sequence"/>
</dbReference>
<dbReference type="InterPro" id="IPR029058">
    <property type="entry name" value="AB_hydrolase_fold"/>
</dbReference>
<dbReference type="InterPro" id="IPR000073">
    <property type="entry name" value="AB_hydrolase_1"/>
</dbReference>
<organism evidence="2 3">
    <name type="scientific">Bradyrhizobium macuxiense</name>
    <dbReference type="NCBI Taxonomy" id="1755647"/>
    <lineage>
        <taxon>Bacteria</taxon>
        <taxon>Pseudomonadati</taxon>
        <taxon>Pseudomonadota</taxon>
        <taxon>Alphaproteobacteria</taxon>
        <taxon>Hyphomicrobiales</taxon>
        <taxon>Nitrobacteraceae</taxon>
        <taxon>Bradyrhizobium</taxon>
    </lineage>
</organism>
<dbReference type="SUPFAM" id="SSF53474">
    <property type="entry name" value="alpha/beta-Hydrolases"/>
    <property type="match status" value="1"/>
</dbReference>
<accession>A0A109JDA3</accession>
<reference evidence="2 3" key="1">
    <citation type="submission" date="2015-11" db="EMBL/GenBank/DDBJ databases">
        <title>Draft Genome Sequence of the Strain BR 10303 (Bradyrhizobium sp.) isolated from nodules of Centrolobium paraense.</title>
        <authorList>
            <person name="Zelli J.E."/>
            <person name="Simoes-Araujo J.L."/>
            <person name="Barauna A.C."/>
            <person name="Silva K."/>
        </authorList>
    </citation>
    <scope>NUCLEOTIDE SEQUENCE [LARGE SCALE GENOMIC DNA]</scope>
    <source>
        <strain evidence="2 3">BR 10303</strain>
    </source>
</reference>
<gene>
    <name evidence="2" type="ORF">AS156_20415</name>
</gene>
<evidence type="ECO:0000313" key="2">
    <source>
        <dbReference type="EMBL" id="KWV46803.1"/>
    </source>
</evidence>
<comment type="caution">
    <text evidence="2">The sequence shown here is derived from an EMBL/GenBank/DDBJ whole genome shotgun (WGS) entry which is preliminary data.</text>
</comment>
<evidence type="ECO:0000259" key="1">
    <source>
        <dbReference type="Pfam" id="PF00561"/>
    </source>
</evidence>
<feature type="domain" description="AB hydrolase-1" evidence="1">
    <location>
        <begin position="135"/>
        <end position="183"/>
    </location>
</feature>
<dbReference type="RefSeq" id="WP_066513856.1">
    <property type="nucleotide sequence ID" value="NZ_LNCU01000115.1"/>
</dbReference>
<dbReference type="EMBL" id="LNCU01000115">
    <property type="protein sequence ID" value="KWV46803.1"/>
    <property type="molecule type" value="Genomic_DNA"/>
</dbReference>
<dbReference type="Gene3D" id="3.40.50.1820">
    <property type="entry name" value="alpha/beta hydrolase"/>
    <property type="match status" value="1"/>
</dbReference>
<dbReference type="AlphaFoldDB" id="A0A109JDA3"/>
<keyword evidence="3" id="KW-1185">Reference proteome</keyword>
<dbReference type="GO" id="GO:0016787">
    <property type="term" value="F:hydrolase activity"/>
    <property type="evidence" value="ECO:0007669"/>
    <property type="project" value="UniProtKB-KW"/>
</dbReference>
<proteinExistence type="predicted"/>
<keyword evidence="2" id="KW-0378">Hydrolase</keyword>
<protein>
    <submittedName>
        <fullName evidence="2">Hydrolase</fullName>
    </submittedName>
</protein>
<evidence type="ECO:0000313" key="3">
    <source>
        <dbReference type="Proteomes" id="UP000057737"/>
    </source>
</evidence>